<dbReference type="KEGG" id="marh:Mia14_0503"/>
<organism evidence="1 2">
    <name type="scientific">Candidatus Mancarchaeum acidiphilum</name>
    <dbReference type="NCBI Taxonomy" id="1920749"/>
    <lineage>
        <taxon>Archaea</taxon>
        <taxon>Candidatus Micrarchaeota</taxon>
        <taxon>Candidatus Mancarchaeum</taxon>
    </lineage>
</organism>
<gene>
    <name evidence="1" type="ORF">Mia14_0503</name>
</gene>
<keyword evidence="2" id="KW-1185">Reference proteome</keyword>
<dbReference type="OrthoDB" id="350054at2157"/>
<dbReference type="GeneID" id="33314061"/>
<evidence type="ECO:0000313" key="1">
    <source>
        <dbReference type="EMBL" id="ASI13816.1"/>
    </source>
</evidence>
<name>A0A218NMY4_9ARCH</name>
<dbReference type="RefSeq" id="WP_088820062.1">
    <property type="nucleotide sequence ID" value="NZ_CP019964.1"/>
</dbReference>
<evidence type="ECO:0000313" key="2">
    <source>
        <dbReference type="Proteomes" id="UP000197679"/>
    </source>
</evidence>
<dbReference type="Proteomes" id="UP000197679">
    <property type="component" value="Chromosome"/>
</dbReference>
<protein>
    <submittedName>
        <fullName evidence="1">Transcriptional regulator antitoxin</fullName>
    </submittedName>
</protein>
<reference evidence="1 2" key="1">
    <citation type="journal article" date="2017" name="Nat. Commun.">
        <title>'ARMAN' archaea depend on association with euryarchaeal host in culture and in situ.</title>
        <authorList>
            <person name="Golyshina O."/>
            <person name="Toshchakov S."/>
            <person name="Makarova K."/>
            <person name="Gavrilov S."/>
            <person name="Korzhenkov A."/>
            <person name="La Cono V."/>
            <person name="Arcadi E."/>
            <person name="Nechitaylo T."/>
            <person name="Ferrer M."/>
            <person name="Kublanov I."/>
            <person name="Wolf Y."/>
            <person name="Yakimov M."/>
            <person name="Golyshin P."/>
            <person name="Slesarev A."/>
            <person name="Kozyavkin S."/>
        </authorList>
    </citation>
    <scope>NUCLEOTIDE SEQUENCE [LARGE SCALE GENOMIC DNA]</scope>
    <source>
        <strain evidence="1 2">Mia14</strain>
    </source>
</reference>
<dbReference type="AlphaFoldDB" id="A0A218NMY4"/>
<sequence length="195" mass="23074">MRYVKPFLEYFKSFPTFTVNDVKLFLHKNGAGGNYYKIFMHNMVKSGNVFSVSRGRYTLHDDPVIAGFAFSPFYYGMEMALTYYKLWDYMTPISIVTTKRIRNGQIEILGRNASLRRIQKDKFFGYSMVYYKDNLYIPMADIEKTFIDSVYFHSRFNKEVYAAMARKIDKKKLTRYLKLYNNSIEKQVEGLLKAT</sequence>
<proteinExistence type="predicted"/>
<accession>A0A218NMY4</accession>
<dbReference type="EMBL" id="CP019964">
    <property type="protein sequence ID" value="ASI13816.1"/>
    <property type="molecule type" value="Genomic_DNA"/>
</dbReference>